<evidence type="ECO:0000313" key="3">
    <source>
        <dbReference type="Proteomes" id="UP001143372"/>
    </source>
</evidence>
<evidence type="ECO:0000313" key="2">
    <source>
        <dbReference type="EMBL" id="GLK67701.1"/>
    </source>
</evidence>
<organism evidence="2 3">
    <name type="scientific">Hansschlegelia plantiphila</name>
    <dbReference type="NCBI Taxonomy" id="374655"/>
    <lineage>
        <taxon>Bacteria</taxon>
        <taxon>Pseudomonadati</taxon>
        <taxon>Pseudomonadota</taxon>
        <taxon>Alphaproteobacteria</taxon>
        <taxon>Hyphomicrobiales</taxon>
        <taxon>Methylopilaceae</taxon>
        <taxon>Hansschlegelia</taxon>
    </lineage>
</organism>
<protein>
    <submittedName>
        <fullName evidence="2">Uncharacterized protein</fullName>
    </submittedName>
</protein>
<reference evidence="2" key="1">
    <citation type="journal article" date="2014" name="Int. J. Syst. Evol. Microbiol.">
        <title>Complete genome sequence of Corynebacterium casei LMG S-19264T (=DSM 44701T), isolated from a smear-ripened cheese.</title>
        <authorList>
            <consortium name="US DOE Joint Genome Institute (JGI-PGF)"/>
            <person name="Walter F."/>
            <person name="Albersmeier A."/>
            <person name="Kalinowski J."/>
            <person name="Ruckert C."/>
        </authorList>
    </citation>
    <scope>NUCLEOTIDE SEQUENCE</scope>
    <source>
        <strain evidence="2">VKM B-2347</strain>
    </source>
</reference>
<keyword evidence="1" id="KW-0472">Membrane</keyword>
<dbReference type="RefSeq" id="WP_271167955.1">
    <property type="nucleotide sequence ID" value="NZ_BSFI01000007.1"/>
</dbReference>
<feature type="transmembrane region" description="Helical" evidence="1">
    <location>
        <begin position="52"/>
        <end position="73"/>
    </location>
</feature>
<keyword evidence="1" id="KW-1133">Transmembrane helix</keyword>
<gene>
    <name evidence="2" type="ORF">GCM10008179_13390</name>
</gene>
<keyword evidence="1" id="KW-0812">Transmembrane</keyword>
<feature type="transmembrane region" description="Helical" evidence="1">
    <location>
        <begin position="113"/>
        <end position="138"/>
    </location>
</feature>
<reference evidence="2" key="2">
    <citation type="submission" date="2023-01" db="EMBL/GenBank/DDBJ databases">
        <authorList>
            <person name="Sun Q."/>
            <person name="Evtushenko L."/>
        </authorList>
    </citation>
    <scope>NUCLEOTIDE SEQUENCE</scope>
    <source>
        <strain evidence="2">VKM B-2347</strain>
    </source>
</reference>
<keyword evidence="3" id="KW-1185">Reference proteome</keyword>
<comment type="caution">
    <text evidence="2">The sequence shown here is derived from an EMBL/GenBank/DDBJ whole genome shotgun (WGS) entry which is preliminary data.</text>
</comment>
<evidence type="ECO:0000256" key="1">
    <source>
        <dbReference type="SAM" id="Phobius"/>
    </source>
</evidence>
<dbReference type="EMBL" id="BSFI01000007">
    <property type="protein sequence ID" value="GLK67701.1"/>
    <property type="molecule type" value="Genomic_DNA"/>
</dbReference>
<sequence length="276" mass="29997">MIEQSKATTIASHRIIPLKICVLIAIIVAASTFLVLNDWAVPRKDRGSPLAAPAALLLVLIFLWLPLTFLAPFARNPAAIDALKIHHAAFTSFLIVMALTARTEHGGGVGEIFAPLIMFGLYAMFYMETAALTLALYVRRATRFTPLLWSGAMAACLGGWLAGASVWAARLPPSVVASAEAAAGDDPYCLGRHTRPVRNLVDLTGFRMTSLSVFSNDPHMLLTIEGRDGRRVMNWSYRRGGFEPVPANVQSKLGITTRAFCAPQPHFAKTLGWWPG</sequence>
<dbReference type="AlphaFoldDB" id="A0A9W6J0V9"/>
<proteinExistence type="predicted"/>
<feature type="transmembrane region" description="Helical" evidence="1">
    <location>
        <begin position="147"/>
        <end position="169"/>
    </location>
</feature>
<feature type="transmembrane region" description="Helical" evidence="1">
    <location>
        <begin position="85"/>
        <end position="101"/>
    </location>
</feature>
<accession>A0A9W6J0V9</accession>
<dbReference type="Proteomes" id="UP001143372">
    <property type="component" value="Unassembled WGS sequence"/>
</dbReference>
<name>A0A9W6J0V9_9HYPH</name>
<feature type="transmembrane region" description="Helical" evidence="1">
    <location>
        <begin position="20"/>
        <end position="40"/>
    </location>
</feature>